<keyword evidence="2" id="KW-0808">Transferase</keyword>
<protein>
    <submittedName>
        <fullName evidence="4">Class I SAM-dependent methyltransferase</fullName>
    </submittedName>
</protein>
<keyword evidence="1 4" id="KW-0489">Methyltransferase</keyword>
<dbReference type="CDD" id="cd02440">
    <property type="entry name" value="AdoMet_MTases"/>
    <property type="match status" value="1"/>
</dbReference>
<dbReference type="SUPFAM" id="SSF53335">
    <property type="entry name" value="S-adenosyl-L-methionine-dependent methyltransferases"/>
    <property type="match status" value="1"/>
</dbReference>
<dbReference type="EMBL" id="WHSC02000006">
    <property type="protein sequence ID" value="MDO6122363.1"/>
    <property type="molecule type" value="Genomic_DNA"/>
</dbReference>
<name>A0ABT8XFE4_9HYPH</name>
<evidence type="ECO:0000313" key="4">
    <source>
        <dbReference type="EMBL" id="MDO6122363.1"/>
    </source>
</evidence>
<dbReference type="GO" id="GO:0032259">
    <property type="term" value="P:methylation"/>
    <property type="evidence" value="ECO:0007669"/>
    <property type="project" value="UniProtKB-KW"/>
</dbReference>
<dbReference type="Gene3D" id="3.40.50.150">
    <property type="entry name" value="Vaccinia Virus protein VP39"/>
    <property type="match status" value="1"/>
</dbReference>
<dbReference type="PANTHER" id="PTHR43861">
    <property type="entry name" value="TRANS-ACONITATE 2-METHYLTRANSFERASE-RELATED"/>
    <property type="match status" value="1"/>
</dbReference>
<dbReference type="PANTHER" id="PTHR43861:SF1">
    <property type="entry name" value="TRANS-ACONITATE 2-METHYLTRANSFERASE"/>
    <property type="match status" value="1"/>
</dbReference>
<gene>
    <name evidence="4" type="ORF">GB928_014315</name>
</gene>
<evidence type="ECO:0000256" key="1">
    <source>
        <dbReference type="ARBA" id="ARBA00022603"/>
    </source>
</evidence>
<feature type="domain" description="Methyltransferase" evidence="3">
    <location>
        <begin position="45"/>
        <end position="134"/>
    </location>
</feature>
<keyword evidence="5" id="KW-1185">Reference proteome</keyword>
<evidence type="ECO:0000256" key="2">
    <source>
        <dbReference type="ARBA" id="ARBA00022679"/>
    </source>
</evidence>
<dbReference type="RefSeq" id="WP_244760070.1">
    <property type="nucleotide sequence ID" value="NZ_JALJCJ010000002.1"/>
</dbReference>
<dbReference type="Pfam" id="PF13649">
    <property type="entry name" value="Methyltransf_25"/>
    <property type="match status" value="1"/>
</dbReference>
<accession>A0ABT8XFE4</accession>
<comment type="caution">
    <text evidence="4">The sequence shown here is derived from an EMBL/GenBank/DDBJ whole genome shotgun (WGS) entry which is preliminary data.</text>
</comment>
<organism evidence="4 5">
    <name type="scientific">Shinella curvata</name>
    <dbReference type="NCBI Taxonomy" id="1817964"/>
    <lineage>
        <taxon>Bacteria</taxon>
        <taxon>Pseudomonadati</taxon>
        <taxon>Pseudomonadota</taxon>
        <taxon>Alphaproteobacteria</taxon>
        <taxon>Hyphomicrobiales</taxon>
        <taxon>Rhizobiaceae</taxon>
        <taxon>Shinella</taxon>
    </lineage>
</organism>
<sequence length="200" mass="21505">MEEADRIAGLYERHAATFDRVRGREFLEKPWIDRFAAPLTAGAAVLDLGCGSGEPMAASLIDRGFAVTGVDSSETLIGLCRARHPKGDWHVGDMRGFKSEKTFAGILAWHSFFHLAPDDQRAMFPRFAAMAAPGAMLMFTSGPAHGVVIGRFAGEPLYHASLDAAEYRALLAQSGFSVVEHVVQDPDCGGATVWLAQKAG</sequence>
<proteinExistence type="predicted"/>
<dbReference type="InterPro" id="IPR029063">
    <property type="entry name" value="SAM-dependent_MTases_sf"/>
</dbReference>
<dbReference type="Proteomes" id="UP001177080">
    <property type="component" value="Unassembled WGS sequence"/>
</dbReference>
<dbReference type="InterPro" id="IPR041698">
    <property type="entry name" value="Methyltransf_25"/>
</dbReference>
<evidence type="ECO:0000313" key="5">
    <source>
        <dbReference type="Proteomes" id="UP001177080"/>
    </source>
</evidence>
<dbReference type="GO" id="GO:0008168">
    <property type="term" value="F:methyltransferase activity"/>
    <property type="evidence" value="ECO:0007669"/>
    <property type="project" value="UniProtKB-KW"/>
</dbReference>
<evidence type="ECO:0000259" key="3">
    <source>
        <dbReference type="Pfam" id="PF13649"/>
    </source>
</evidence>
<reference evidence="4" key="1">
    <citation type="submission" date="2022-04" db="EMBL/GenBank/DDBJ databases">
        <title>Shinella lacus sp. nov., a novel member of the genus Shinella from water.</title>
        <authorList>
            <person name="Deng Y."/>
        </authorList>
    </citation>
    <scope>NUCLEOTIDE SEQUENCE</scope>
    <source>
        <strain evidence="4">JCM 31239</strain>
    </source>
</reference>